<name>A0A517U682_9BACT</name>
<dbReference type="Proteomes" id="UP000317909">
    <property type="component" value="Chromosome"/>
</dbReference>
<dbReference type="RefSeq" id="WP_145435884.1">
    <property type="nucleotide sequence ID" value="NZ_CP036339.1"/>
</dbReference>
<keyword evidence="2" id="KW-1185">Reference proteome</keyword>
<reference evidence="1 2" key="1">
    <citation type="submission" date="2019-02" db="EMBL/GenBank/DDBJ databases">
        <title>Deep-cultivation of Planctomycetes and their phenomic and genomic characterization uncovers novel biology.</title>
        <authorList>
            <person name="Wiegand S."/>
            <person name="Jogler M."/>
            <person name="Boedeker C."/>
            <person name="Pinto D."/>
            <person name="Vollmers J."/>
            <person name="Rivas-Marin E."/>
            <person name="Kohn T."/>
            <person name="Peeters S.H."/>
            <person name="Heuer A."/>
            <person name="Rast P."/>
            <person name="Oberbeckmann S."/>
            <person name="Bunk B."/>
            <person name="Jeske O."/>
            <person name="Meyerdierks A."/>
            <person name="Storesund J.E."/>
            <person name="Kallscheuer N."/>
            <person name="Luecker S."/>
            <person name="Lage O.M."/>
            <person name="Pohl T."/>
            <person name="Merkel B.J."/>
            <person name="Hornburger P."/>
            <person name="Mueller R.-W."/>
            <person name="Bruemmer F."/>
            <person name="Labrenz M."/>
            <person name="Spormann A.M."/>
            <person name="Op den Camp H."/>
            <person name="Overmann J."/>
            <person name="Amann R."/>
            <person name="Jetten M.S.M."/>
            <person name="Mascher T."/>
            <person name="Medema M.H."/>
            <person name="Devos D.P."/>
            <person name="Kaster A.-K."/>
            <person name="Ovreas L."/>
            <person name="Rohde M."/>
            <person name="Galperin M.Y."/>
            <person name="Jogler C."/>
        </authorList>
    </citation>
    <scope>NUCLEOTIDE SEQUENCE [LARGE SCALE GENOMIC DNA]</scope>
    <source>
        <strain evidence="1 2">I41</strain>
    </source>
</reference>
<dbReference type="EMBL" id="CP036339">
    <property type="protein sequence ID" value="QDT76138.1"/>
    <property type="molecule type" value="Genomic_DNA"/>
</dbReference>
<dbReference type="AlphaFoldDB" id="A0A517U682"/>
<protein>
    <submittedName>
        <fullName evidence="1">Uncharacterized protein</fullName>
    </submittedName>
</protein>
<proteinExistence type="predicted"/>
<evidence type="ECO:0000313" key="1">
    <source>
        <dbReference type="EMBL" id="QDT76138.1"/>
    </source>
</evidence>
<sequence>MQAWIDTAFNGELVLDATLIAELGLPISATIVATLADGSAAVLETYTCQIDWFGETRQVEVIANAG</sequence>
<accession>A0A517U682</accession>
<dbReference type="OrthoDB" id="281448at2"/>
<dbReference type="KEGG" id="llh:I41_53830"/>
<evidence type="ECO:0000313" key="2">
    <source>
        <dbReference type="Proteomes" id="UP000317909"/>
    </source>
</evidence>
<organism evidence="1 2">
    <name type="scientific">Lacipirellula limnantheis</name>
    <dbReference type="NCBI Taxonomy" id="2528024"/>
    <lineage>
        <taxon>Bacteria</taxon>
        <taxon>Pseudomonadati</taxon>
        <taxon>Planctomycetota</taxon>
        <taxon>Planctomycetia</taxon>
        <taxon>Pirellulales</taxon>
        <taxon>Lacipirellulaceae</taxon>
        <taxon>Lacipirellula</taxon>
    </lineage>
</organism>
<gene>
    <name evidence="1" type="ORF">I41_53830</name>
</gene>